<evidence type="ECO:0000313" key="6">
    <source>
        <dbReference type="EMBL" id="CRG89231.1"/>
    </source>
</evidence>
<feature type="region of interest" description="Disordered" evidence="4">
    <location>
        <begin position="201"/>
        <end position="224"/>
    </location>
</feature>
<dbReference type="Gene3D" id="1.20.5.170">
    <property type="match status" value="1"/>
</dbReference>
<dbReference type="Pfam" id="PF00170">
    <property type="entry name" value="bZIP_1"/>
    <property type="match status" value="1"/>
</dbReference>
<dbReference type="PANTHER" id="PTHR40621">
    <property type="entry name" value="TRANSCRIPTION FACTOR KAPC-RELATED"/>
    <property type="match status" value="1"/>
</dbReference>
<gene>
    <name evidence="6" type="ORF">PISL3812_06267</name>
</gene>
<dbReference type="GO" id="GO:0090575">
    <property type="term" value="C:RNA polymerase II transcription regulator complex"/>
    <property type="evidence" value="ECO:0007669"/>
    <property type="project" value="TreeGrafter"/>
</dbReference>
<evidence type="ECO:0000256" key="3">
    <source>
        <dbReference type="SAM" id="Coils"/>
    </source>
</evidence>
<dbReference type="CDD" id="cd14688">
    <property type="entry name" value="bZIP_YAP"/>
    <property type="match status" value="1"/>
</dbReference>
<evidence type="ECO:0000256" key="2">
    <source>
        <dbReference type="ARBA" id="ARBA00023242"/>
    </source>
</evidence>
<proteinExistence type="predicted"/>
<keyword evidence="7" id="KW-1185">Reference proteome</keyword>
<evidence type="ECO:0000256" key="1">
    <source>
        <dbReference type="ARBA" id="ARBA00004123"/>
    </source>
</evidence>
<evidence type="ECO:0000256" key="4">
    <source>
        <dbReference type="SAM" id="MobiDB-lite"/>
    </source>
</evidence>
<dbReference type="InterPro" id="IPR050936">
    <property type="entry name" value="AP-1-like"/>
</dbReference>
<keyword evidence="3" id="KW-0175">Coiled coil</keyword>
<feature type="region of interest" description="Disordered" evidence="4">
    <location>
        <begin position="71"/>
        <end position="143"/>
    </location>
</feature>
<dbReference type="PROSITE" id="PS50217">
    <property type="entry name" value="BZIP"/>
    <property type="match status" value="1"/>
</dbReference>
<dbReference type="GO" id="GO:0001228">
    <property type="term" value="F:DNA-binding transcription activator activity, RNA polymerase II-specific"/>
    <property type="evidence" value="ECO:0007669"/>
    <property type="project" value="TreeGrafter"/>
</dbReference>
<dbReference type="STRING" id="28573.A0A0U1M2M3"/>
<organism evidence="6 7">
    <name type="scientific">Talaromyces islandicus</name>
    <name type="common">Penicillium islandicum</name>
    <dbReference type="NCBI Taxonomy" id="28573"/>
    <lineage>
        <taxon>Eukaryota</taxon>
        <taxon>Fungi</taxon>
        <taxon>Dikarya</taxon>
        <taxon>Ascomycota</taxon>
        <taxon>Pezizomycotina</taxon>
        <taxon>Eurotiomycetes</taxon>
        <taxon>Eurotiomycetidae</taxon>
        <taxon>Eurotiales</taxon>
        <taxon>Trichocomaceae</taxon>
        <taxon>Talaromyces</taxon>
        <taxon>Talaromyces sect. Islandici</taxon>
    </lineage>
</organism>
<dbReference type="GO" id="GO:0000976">
    <property type="term" value="F:transcription cis-regulatory region binding"/>
    <property type="evidence" value="ECO:0007669"/>
    <property type="project" value="InterPro"/>
</dbReference>
<dbReference type="Proteomes" id="UP000054383">
    <property type="component" value="Unassembled WGS sequence"/>
</dbReference>
<evidence type="ECO:0000259" key="5">
    <source>
        <dbReference type="PROSITE" id="PS50217"/>
    </source>
</evidence>
<dbReference type="PANTHER" id="PTHR40621:SF6">
    <property type="entry name" value="AP-1-LIKE TRANSCRIPTION FACTOR YAP1-RELATED"/>
    <property type="match status" value="1"/>
</dbReference>
<keyword evidence="2" id="KW-0539">Nucleus</keyword>
<evidence type="ECO:0000313" key="7">
    <source>
        <dbReference type="Proteomes" id="UP000054383"/>
    </source>
</evidence>
<dbReference type="EMBL" id="CVMT01000006">
    <property type="protein sequence ID" value="CRG89231.1"/>
    <property type="molecule type" value="Genomic_DNA"/>
</dbReference>
<dbReference type="InterPro" id="IPR004827">
    <property type="entry name" value="bZIP"/>
</dbReference>
<dbReference type="InterPro" id="IPR046347">
    <property type="entry name" value="bZIP_sf"/>
</dbReference>
<reference evidence="6 7" key="1">
    <citation type="submission" date="2015-04" db="EMBL/GenBank/DDBJ databases">
        <authorList>
            <person name="Syromyatnikov M.Y."/>
            <person name="Popov V.N."/>
        </authorList>
    </citation>
    <scope>NUCLEOTIDE SEQUENCE [LARGE SCALE GENOMIC DNA]</scope>
    <source>
        <strain evidence="6">WF-38-12</strain>
    </source>
</reference>
<name>A0A0U1M2M3_TALIS</name>
<protein>
    <recommendedName>
        <fullName evidence="5">BZIP domain-containing protein</fullName>
    </recommendedName>
</protein>
<dbReference type="SMART" id="SM00338">
    <property type="entry name" value="BRLZ"/>
    <property type="match status" value="1"/>
</dbReference>
<dbReference type="OrthoDB" id="2593073at2759"/>
<accession>A0A0U1M2M3</accession>
<dbReference type="PROSITE" id="PS00036">
    <property type="entry name" value="BZIP_BASIC"/>
    <property type="match status" value="1"/>
</dbReference>
<dbReference type="SUPFAM" id="SSF57959">
    <property type="entry name" value="Leucine zipper domain"/>
    <property type="match status" value="1"/>
</dbReference>
<dbReference type="AlphaFoldDB" id="A0A0U1M2M3"/>
<feature type="domain" description="BZIP" evidence="5">
    <location>
        <begin position="125"/>
        <end position="188"/>
    </location>
</feature>
<sequence>MDFDPTVMPLPTHFMSGMPGSQDWFYNNDMLEKFDYPPDALDMASTPSHFDANSTPNDPIKKEIIFEPYIPTSAMTPPSSTTTPSPQMSLAKPSRTRSSSKKDKTTSKKARAPKGGTASEDDLPEDKSLRRREQNRIAQRTFRERKDRYIQNLESHIKDLNAKHQSLEANYKKSTDHVSALYTQLLELQSELEAWRSFAHHTSAGPSTPSSSSMQSPINPEETEIMQALQIHPFYPPPRSAFGTISS</sequence>
<feature type="compositionally biased region" description="Low complexity" evidence="4">
    <location>
        <begin position="203"/>
        <end position="220"/>
    </location>
</feature>
<feature type="compositionally biased region" description="Low complexity" evidence="4">
    <location>
        <begin position="71"/>
        <end position="93"/>
    </location>
</feature>
<feature type="compositionally biased region" description="Basic and acidic residues" evidence="4">
    <location>
        <begin position="125"/>
        <end position="143"/>
    </location>
</feature>
<comment type="subcellular location">
    <subcellularLocation>
        <location evidence="1">Nucleus</location>
    </subcellularLocation>
</comment>
<feature type="coiled-coil region" evidence="3">
    <location>
        <begin position="143"/>
        <end position="177"/>
    </location>
</feature>